<keyword evidence="8" id="KW-0472">Membrane</keyword>
<comment type="caution">
    <text evidence="10">The sequence shown here is derived from an EMBL/GenBank/DDBJ whole genome shotgun (WGS) entry which is preliminary data.</text>
</comment>
<protein>
    <submittedName>
        <fullName evidence="10">L-cystine import ATP-binding protein TcyC</fullName>
        <ecNumber evidence="10">3.6.3.-</ecNumber>
    </submittedName>
</protein>
<proteinExistence type="inferred from homology"/>
<dbReference type="SUPFAM" id="SSF52540">
    <property type="entry name" value="P-loop containing nucleoside triphosphate hydrolases"/>
    <property type="match status" value="1"/>
</dbReference>
<dbReference type="GO" id="GO:0016787">
    <property type="term" value="F:hydrolase activity"/>
    <property type="evidence" value="ECO:0007669"/>
    <property type="project" value="UniProtKB-KW"/>
</dbReference>
<dbReference type="InterPro" id="IPR050086">
    <property type="entry name" value="MetN_ABC_transporter-like"/>
</dbReference>
<dbReference type="InterPro" id="IPR017871">
    <property type="entry name" value="ABC_transporter-like_CS"/>
</dbReference>
<reference evidence="10" key="1">
    <citation type="submission" date="2022-03" db="EMBL/GenBank/DDBJ databases">
        <authorList>
            <person name="Hettiarachchi G."/>
        </authorList>
    </citation>
    <scope>NUCLEOTIDE SEQUENCE</scope>
    <source>
        <strain evidence="10">LMG 32447</strain>
    </source>
</reference>
<evidence type="ECO:0000256" key="4">
    <source>
        <dbReference type="ARBA" id="ARBA00022475"/>
    </source>
</evidence>
<dbReference type="SMART" id="SM00382">
    <property type="entry name" value="AAA"/>
    <property type="match status" value="1"/>
</dbReference>
<keyword evidence="4" id="KW-1003">Cell membrane</keyword>
<evidence type="ECO:0000256" key="6">
    <source>
        <dbReference type="ARBA" id="ARBA00022840"/>
    </source>
</evidence>
<accession>A0ABM9D0Q4</accession>
<organism evidence="10 11">
    <name type="scientific">Convivina praedatoris</name>
    <dbReference type="NCBI Taxonomy" id="2880963"/>
    <lineage>
        <taxon>Bacteria</taxon>
        <taxon>Bacillati</taxon>
        <taxon>Bacillota</taxon>
        <taxon>Bacilli</taxon>
        <taxon>Lactobacillales</taxon>
        <taxon>Lactobacillaceae</taxon>
        <taxon>Convivina</taxon>
    </lineage>
</organism>
<evidence type="ECO:0000256" key="2">
    <source>
        <dbReference type="ARBA" id="ARBA00005417"/>
    </source>
</evidence>
<dbReference type="GO" id="GO:0005524">
    <property type="term" value="F:ATP binding"/>
    <property type="evidence" value="ECO:0007669"/>
    <property type="project" value="UniProtKB-KW"/>
</dbReference>
<dbReference type="PANTHER" id="PTHR43166">
    <property type="entry name" value="AMINO ACID IMPORT ATP-BINDING PROTEIN"/>
    <property type="match status" value="1"/>
</dbReference>
<dbReference type="EC" id="3.6.3.-" evidence="10"/>
<dbReference type="PROSITE" id="PS50893">
    <property type="entry name" value="ABC_TRANSPORTER_2"/>
    <property type="match status" value="1"/>
</dbReference>
<dbReference type="InterPro" id="IPR027417">
    <property type="entry name" value="P-loop_NTPase"/>
</dbReference>
<dbReference type="InterPro" id="IPR030679">
    <property type="entry name" value="ABC_ATPase_HisP-typ"/>
</dbReference>
<evidence type="ECO:0000256" key="7">
    <source>
        <dbReference type="ARBA" id="ARBA00022970"/>
    </source>
</evidence>
<keyword evidence="3" id="KW-0813">Transport</keyword>
<dbReference type="Proteomes" id="UP000838102">
    <property type="component" value="Unassembled WGS sequence"/>
</dbReference>
<keyword evidence="5" id="KW-0547">Nucleotide-binding</keyword>
<dbReference type="PIRSF" id="PIRSF039085">
    <property type="entry name" value="ABC_ATPase_HisP"/>
    <property type="match status" value="1"/>
</dbReference>
<evidence type="ECO:0000256" key="3">
    <source>
        <dbReference type="ARBA" id="ARBA00022448"/>
    </source>
</evidence>
<feature type="domain" description="ABC transporter" evidence="9">
    <location>
        <begin position="2"/>
        <end position="240"/>
    </location>
</feature>
<name>A0ABM9D0Q4_9LACO</name>
<evidence type="ECO:0000256" key="1">
    <source>
        <dbReference type="ARBA" id="ARBA00004202"/>
    </source>
</evidence>
<dbReference type="Gene3D" id="3.40.50.300">
    <property type="entry name" value="P-loop containing nucleotide triphosphate hydrolases"/>
    <property type="match status" value="1"/>
</dbReference>
<dbReference type="InterPro" id="IPR003439">
    <property type="entry name" value="ABC_transporter-like_ATP-bd"/>
</dbReference>
<keyword evidence="6 10" id="KW-0067">ATP-binding</keyword>
<dbReference type="RefSeq" id="WP_248705832.1">
    <property type="nucleotide sequence ID" value="NZ_CAKOET010000002.1"/>
</dbReference>
<gene>
    <name evidence="10" type="primary">tcyC</name>
    <name evidence="10" type="ORF">LMG032447_00386</name>
</gene>
<dbReference type="InterPro" id="IPR003593">
    <property type="entry name" value="AAA+_ATPase"/>
</dbReference>
<dbReference type="EMBL" id="CAKOEU010000002">
    <property type="protein sequence ID" value="CAH1851714.1"/>
    <property type="molecule type" value="Genomic_DNA"/>
</dbReference>
<evidence type="ECO:0000313" key="11">
    <source>
        <dbReference type="Proteomes" id="UP000838102"/>
    </source>
</evidence>
<evidence type="ECO:0000313" key="10">
    <source>
        <dbReference type="EMBL" id="CAH1851714.1"/>
    </source>
</evidence>
<evidence type="ECO:0000259" key="9">
    <source>
        <dbReference type="PROSITE" id="PS50893"/>
    </source>
</evidence>
<comment type="subcellular location">
    <subcellularLocation>
        <location evidence="1">Cell membrane</location>
        <topology evidence="1">Peripheral membrane protein</topology>
    </subcellularLocation>
</comment>
<keyword evidence="7" id="KW-0029">Amino-acid transport</keyword>
<dbReference type="PROSITE" id="PS00211">
    <property type="entry name" value="ABC_TRANSPORTER_1"/>
    <property type="match status" value="1"/>
</dbReference>
<keyword evidence="10" id="KW-0378">Hydrolase</keyword>
<evidence type="ECO:0000256" key="8">
    <source>
        <dbReference type="ARBA" id="ARBA00023136"/>
    </source>
</evidence>
<dbReference type="PANTHER" id="PTHR43166:SF9">
    <property type="entry name" value="GLUTAMATE_ASPARTATE IMPORT ATP-BINDING PROTEIN GLTL"/>
    <property type="match status" value="1"/>
</dbReference>
<comment type="similarity">
    <text evidence="2">Belongs to the ABC transporter superfamily.</text>
</comment>
<sequence>MITVNNLTKKYPNQVALNDITTTFPAHQTTAILGPSGSGKSTLLRSLNLLELPTSGEMILDDLQLAFNQVISNQTILKVRQQFGMVFQEKALFTHLDVLHNLTEGLIHVKKLTKAVANQQALKLLEQFEMTELANRFPYQLSGGQQQRIAIIRALAMQPKYLLLDEPTSALDPELEAQVLRILRSLAEQNTSMVIVTHNMAFARQVADRILFIDHGNLGYQGDTENFFTSDNPRIQQFLGAMTF</sequence>
<dbReference type="Pfam" id="PF00005">
    <property type="entry name" value="ABC_tran"/>
    <property type="match status" value="1"/>
</dbReference>
<keyword evidence="11" id="KW-1185">Reference proteome</keyword>
<evidence type="ECO:0000256" key="5">
    <source>
        <dbReference type="ARBA" id="ARBA00022741"/>
    </source>
</evidence>